<reference evidence="3" key="1">
    <citation type="journal article" date="2014" name="Proc. Natl. Acad. Sci. U.S.A.">
        <title>Extensive sampling of basidiomycete genomes demonstrates inadequacy of the white-rot/brown-rot paradigm for wood decay fungi.</title>
        <authorList>
            <person name="Riley R."/>
            <person name="Salamov A.A."/>
            <person name="Brown D.W."/>
            <person name="Nagy L.G."/>
            <person name="Floudas D."/>
            <person name="Held B.W."/>
            <person name="Levasseur A."/>
            <person name="Lombard V."/>
            <person name="Morin E."/>
            <person name="Otillar R."/>
            <person name="Lindquist E.A."/>
            <person name="Sun H."/>
            <person name="LaButti K.M."/>
            <person name="Schmutz J."/>
            <person name="Jabbour D."/>
            <person name="Luo H."/>
            <person name="Baker S.E."/>
            <person name="Pisabarro A.G."/>
            <person name="Walton J.D."/>
            <person name="Blanchette R.A."/>
            <person name="Henrissat B."/>
            <person name="Martin F."/>
            <person name="Cullen D."/>
            <person name="Hibbett D.S."/>
            <person name="Grigoriev I.V."/>
        </authorList>
    </citation>
    <scope>NUCLEOTIDE SEQUENCE [LARGE SCALE GENOMIC DNA]</scope>
    <source>
        <strain evidence="3">CBS 339.88</strain>
    </source>
</reference>
<organism evidence="2 3">
    <name type="scientific">Galerina marginata (strain CBS 339.88)</name>
    <dbReference type="NCBI Taxonomy" id="685588"/>
    <lineage>
        <taxon>Eukaryota</taxon>
        <taxon>Fungi</taxon>
        <taxon>Dikarya</taxon>
        <taxon>Basidiomycota</taxon>
        <taxon>Agaricomycotina</taxon>
        <taxon>Agaricomycetes</taxon>
        <taxon>Agaricomycetidae</taxon>
        <taxon>Agaricales</taxon>
        <taxon>Agaricineae</taxon>
        <taxon>Strophariaceae</taxon>
        <taxon>Galerina</taxon>
    </lineage>
</organism>
<accession>A0A067S7V4</accession>
<dbReference type="HOGENOM" id="CLU_2622208_0_0_1"/>
<evidence type="ECO:0000313" key="2">
    <source>
        <dbReference type="EMBL" id="KDR66916.1"/>
    </source>
</evidence>
<proteinExistence type="predicted"/>
<sequence length="78" mass="9028">MLTVVVLTLVTSTSCFHRLVSLAKAFPPVNEQAPRTLQARTKTCRKSTKRGEVQNKVRERWKETAQRVWKASLAREFR</sequence>
<dbReference type="AlphaFoldDB" id="A0A067S7V4"/>
<dbReference type="Proteomes" id="UP000027222">
    <property type="component" value="Unassembled WGS sequence"/>
</dbReference>
<keyword evidence="3" id="KW-1185">Reference proteome</keyword>
<feature type="chain" id="PRO_5012271925" description="Secreted protein" evidence="1">
    <location>
        <begin position="16"/>
        <end position="78"/>
    </location>
</feature>
<evidence type="ECO:0000313" key="3">
    <source>
        <dbReference type="Proteomes" id="UP000027222"/>
    </source>
</evidence>
<feature type="signal peptide" evidence="1">
    <location>
        <begin position="1"/>
        <end position="15"/>
    </location>
</feature>
<gene>
    <name evidence="2" type="ORF">GALMADRAFT_232312</name>
</gene>
<evidence type="ECO:0000256" key="1">
    <source>
        <dbReference type="SAM" id="SignalP"/>
    </source>
</evidence>
<dbReference type="EMBL" id="KL142419">
    <property type="protein sequence ID" value="KDR66916.1"/>
    <property type="molecule type" value="Genomic_DNA"/>
</dbReference>
<keyword evidence="1" id="KW-0732">Signal</keyword>
<name>A0A067S7V4_GALM3</name>
<protein>
    <recommendedName>
        <fullName evidence="4">Secreted protein</fullName>
    </recommendedName>
</protein>
<evidence type="ECO:0008006" key="4">
    <source>
        <dbReference type="Google" id="ProtNLM"/>
    </source>
</evidence>